<evidence type="ECO:0000313" key="3">
    <source>
        <dbReference type="Proteomes" id="UP000190774"/>
    </source>
</evidence>
<evidence type="ECO:0000313" key="2">
    <source>
        <dbReference type="EMBL" id="SKA94476.1"/>
    </source>
</evidence>
<dbReference type="EMBL" id="FUYE01000006">
    <property type="protein sequence ID" value="SKA94476.1"/>
    <property type="molecule type" value="Genomic_DNA"/>
</dbReference>
<keyword evidence="3" id="KW-1185">Reference proteome</keyword>
<sequence>MELINNAPEVPAAVGPYSQAVRSNGFLFCSGQIPINPATGKIDATDVEGQTQQVLANIKALLASQGLDLTRVVKATVFLQSMADFPKVNPLYDAAFSGHKPARSTVAVAGLPLGALVEIEVIVELP</sequence>
<name>A0A1T4XY48_9BACT</name>
<dbReference type="Gene3D" id="3.30.1330.40">
    <property type="entry name" value="RutC-like"/>
    <property type="match status" value="1"/>
</dbReference>
<dbReference type="Proteomes" id="UP000190774">
    <property type="component" value="Unassembled WGS sequence"/>
</dbReference>
<organism evidence="2 3">
    <name type="scientific">Prosthecobacter debontii</name>
    <dbReference type="NCBI Taxonomy" id="48467"/>
    <lineage>
        <taxon>Bacteria</taxon>
        <taxon>Pseudomonadati</taxon>
        <taxon>Verrucomicrobiota</taxon>
        <taxon>Verrucomicrobiia</taxon>
        <taxon>Verrucomicrobiales</taxon>
        <taxon>Verrucomicrobiaceae</taxon>
        <taxon>Prosthecobacter</taxon>
    </lineage>
</organism>
<dbReference type="OrthoDB" id="9803101at2"/>
<comment type="similarity">
    <text evidence="1">Belongs to the RutC family.</text>
</comment>
<gene>
    <name evidence="2" type="ORF">SAMN02745166_02172</name>
</gene>
<evidence type="ECO:0000256" key="1">
    <source>
        <dbReference type="ARBA" id="ARBA00010552"/>
    </source>
</evidence>
<reference evidence="3" key="1">
    <citation type="submission" date="2017-02" db="EMBL/GenBank/DDBJ databases">
        <authorList>
            <person name="Varghese N."/>
            <person name="Submissions S."/>
        </authorList>
    </citation>
    <scope>NUCLEOTIDE SEQUENCE [LARGE SCALE GENOMIC DNA]</scope>
    <source>
        <strain evidence="3">ATCC 700200</strain>
    </source>
</reference>
<dbReference type="InterPro" id="IPR019897">
    <property type="entry name" value="RidA_CS"/>
</dbReference>
<dbReference type="AlphaFoldDB" id="A0A1T4XY48"/>
<dbReference type="InterPro" id="IPR006175">
    <property type="entry name" value="YjgF/YER057c/UK114"/>
</dbReference>
<dbReference type="PANTHER" id="PTHR11803">
    <property type="entry name" value="2-IMINOBUTANOATE/2-IMINOPROPANOATE DEAMINASE RIDA"/>
    <property type="match status" value="1"/>
</dbReference>
<dbReference type="NCBIfam" id="TIGR00004">
    <property type="entry name" value="Rid family detoxifying hydrolase"/>
    <property type="match status" value="1"/>
</dbReference>
<protein>
    <submittedName>
        <fullName evidence="2">2-iminobutanoate/2-iminopropanoate deaminase</fullName>
    </submittedName>
</protein>
<dbReference type="GO" id="GO:0005829">
    <property type="term" value="C:cytosol"/>
    <property type="evidence" value="ECO:0007669"/>
    <property type="project" value="TreeGrafter"/>
</dbReference>
<accession>A0A1T4XY48</accession>
<dbReference type="GO" id="GO:0019239">
    <property type="term" value="F:deaminase activity"/>
    <property type="evidence" value="ECO:0007669"/>
    <property type="project" value="TreeGrafter"/>
</dbReference>
<dbReference type="CDD" id="cd00448">
    <property type="entry name" value="YjgF_YER057c_UK114_family"/>
    <property type="match status" value="1"/>
</dbReference>
<dbReference type="PROSITE" id="PS01094">
    <property type="entry name" value="UPF0076"/>
    <property type="match status" value="1"/>
</dbReference>
<proteinExistence type="inferred from homology"/>
<dbReference type="PANTHER" id="PTHR11803:SF58">
    <property type="entry name" value="PROTEIN HMF1-RELATED"/>
    <property type="match status" value="1"/>
</dbReference>
<dbReference type="Pfam" id="PF01042">
    <property type="entry name" value="Ribonuc_L-PSP"/>
    <property type="match status" value="1"/>
</dbReference>
<dbReference type="FunFam" id="3.30.1330.40:FF:000001">
    <property type="entry name" value="L-PSP family endoribonuclease"/>
    <property type="match status" value="1"/>
</dbReference>
<dbReference type="InterPro" id="IPR006056">
    <property type="entry name" value="RidA"/>
</dbReference>
<dbReference type="STRING" id="48467.SAMN02745166_02172"/>
<dbReference type="InterPro" id="IPR035959">
    <property type="entry name" value="RutC-like_sf"/>
</dbReference>
<dbReference type="RefSeq" id="WP_078813383.1">
    <property type="nucleotide sequence ID" value="NZ_FUYE01000006.1"/>
</dbReference>
<dbReference type="SUPFAM" id="SSF55298">
    <property type="entry name" value="YjgF-like"/>
    <property type="match status" value="1"/>
</dbReference>